<gene>
    <name evidence="2" type="ORF">BDV29DRAFT_165614</name>
</gene>
<evidence type="ECO:0000256" key="1">
    <source>
        <dbReference type="SAM" id="Phobius"/>
    </source>
</evidence>
<dbReference type="EMBL" id="ML732154">
    <property type="protein sequence ID" value="KAB8078966.1"/>
    <property type="molecule type" value="Genomic_DNA"/>
</dbReference>
<keyword evidence="1" id="KW-1133">Transmembrane helix</keyword>
<reference evidence="2 3" key="1">
    <citation type="submission" date="2019-04" db="EMBL/GenBank/DDBJ databases">
        <title>Friends and foes A comparative genomics study of 23 Aspergillus species from section Flavi.</title>
        <authorList>
            <consortium name="DOE Joint Genome Institute"/>
            <person name="Kjaerbolling I."/>
            <person name="Vesth T."/>
            <person name="Frisvad J.C."/>
            <person name="Nybo J.L."/>
            <person name="Theobald S."/>
            <person name="Kildgaard S."/>
            <person name="Isbrandt T."/>
            <person name="Kuo A."/>
            <person name="Sato A."/>
            <person name="Lyhne E.K."/>
            <person name="Kogle M.E."/>
            <person name="Wiebenga A."/>
            <person name="Kun R.S."/>
            <person name="Lubbers R.J."/>
            <person name="Makela M.R."/>
            <person name="Barry K."/>
            <person name="Chovatia M."/>
            <person name="Clum A."/>
            <person name="Daum C."/>
            <person name="Haridas S."/>
            <person name="He G."/>
            <person name="LaButti K."/>
            <person name="Lipzen A."/>
            <person name="Mondo S."/>
            <person name="Riley R."/>
            <person name="Salamov A."/>
            <person name="Simmons B.A."/>
            <person name="Magnuson J.K."/>
            <person name="Henrissat B."/>
            <person name="Mortensen U.H."/>
            <person name="Larsen T.O."/>
            <person name="Devries R.P."/>
            <person name="Grigoriev I.V."/>
            <person name="Machida M."/>
            <person name="Baker S.E."/>
            <person name="Andersen M.R."/>
        </authorList>
    </citation>
    <scope>NUCLEOTIDE SEQUENCE [LARGE SCALE GENOMIC DNA]</scope>
    <source>
        <strain evidence="2 3">CBS 151.66</strain>
    </source>
</reference>
<keyword evidence="3" id="KW-1185">Reference proteome</keyword>
<keyword evidence="1" id="KW-0812">Transmembrane</keyword>
<dbReference type="Proteomes" id="UP000326565">
    <property type="component" value="Unassembled WGS sequence"/>
</dbReference>
<accession>A0A5N5XE35</accession>
<sequence>MINTTFMARCFRCQLYLIHTLIKPSPKLEGRYRNLPGPILYITTCFLGLTALSIVDNLRERT</sequence>
<evidence type="ECO:0000313" key="3">
    <source>
        <dbReference type="Proteomes" id="UP000326565"/>
    </source>
</evidence>
<keyword evidence="1" id="KW-0472">Membrane</keyword>
<proteinExistence type="predicted"/>
<dbReference type="AlphaFoldDB" id="A0A5N5XE35"/>
<evidence type="ECO:0000313" key="2">
    <source>
        <dbReference type="EMBL" id="KAB8078966.1"/>
    </source>
</evidence>
<feature type="transmembrane region" description="Helical" evidence="1">
    <location>
        <begin position="39"/>
        <end position="58"/>
    </location>
</feature>
<organism evidence="2 3">
    <name type="scientific">Aspergillus leporis</name>
    <dbReference type="NCBI Taxonomy" id="41062"/>
    <lineage>
        <taxon>Eukaryota</taxon>
        <taxon>Fungi</taxon>
        <taxon>Dikarya</taxon>
        <taxon>Ascomycota</taxon>
        <taxon>Pezizomycotina</taxon>
        <taxon>Eurotiomycetes</taxon>
        <taxon>Eurotiomycetidae</taxon>
        <taxon>Eurotiales</taxon>
        <taxon>Aspergillaceae</taxon>
        <taxon>Aspergillus</taxon>
        <taxon>Aspergillus subgen. Circumdati</taxon>
    </lineage>
</organism>
<name>A0A5N5XE35_9EURO</name>
<protein>
    <submittedName>
        <fullName evidence="2">Uncharacterized protein</fullName>
    </submittedName>
</protein>